<dbReference type="PANTHER" id="PTHR21505:SF8">
    <property type="entry name" value="DPT-YFP REPRESSOR BY OVEREXPRESSION, ISOFORM D-RELATED"/>
    <property type="match status" value="1"/>
</dbReference>
<name>A0ABM4AL87_VANTA</name>
<feature type="domain" description="MADF" evidence="2">
    <location>
        <begin position="16"/>
        <end position="112"/>
    </location>
</feature>
<evidence type="ECO:0000313" key="3">
    <source>
        <dbReference type="Proteomes" id="UP001652626"/>
    </source>
</evidence>
<accession>A0ABM4AL87</accession>
<evidence type="ECO:0000313" key="4">
    <source>
        <dbReference type="RefSeq" id="XP_064072070.1"/>
    </source>
</evidence>
<feature type="compositionally biased region" description="Polar residues" evidence="1">
    <location>
        <begin position="138"/>
        <end position="159"/>
    </location>
</feature>
<evidence type="ECO:0000256" key="1">
    <source>
        <dbReference type="SAM" id="MobiDB-lite"/>
    </source>
</evidence>
<dbReference type="InterPro" id="IPR006578">
    <property type="entry name" value="MADF-dom"/>
</dbReference>
<keyword evidence="3" id="KW-1185">Reference proteome</keyword>
<dbReference type="PANTHER" id="PTHR21505">
    <property type="entry name" value="MADF DOMAIN-CONTAINING PROTEIN-RELATED"/>
    <property type="match status" value="1"/>
</dbReference>
<evidence type="ECO:0000259" key="2">
    <source>
        <dbReference type="PROSITE" id="PS51029"/>
    </source>
</evidence>
<dbReference type="PROSITE" id="PS51029">
    <property type="entry name" value="MADF"/>
    <property type="match status" value="1"/>
</dbReference>
<organism evidence="3 4">
    <name type="scientific">Vanessa tameamea</name>
    <name type="common">Kamehameha butterfly</name>
    <dbReference type="NCBI Taxonomy" id="334116"/>
    <lineage>
        <taxon>Eukaryota</taxon>
        <taxon>Metazoa</taxon>
        <taxon>Ecdysozoa</taxon>
        <taxon>Arthropoda</taxon>
        <taxon>Hexapoda</taxon>
        <taxon>Insecta</taxon>
        <taxon>Pterygota</taxon>
        <taxon>Neoptera</taxon>
        <taxon>Endopterygota</taxon>
        <taxon>Lepidoptera</taxon>
        <taxon>Glossata</taxon>
        <taxon>Ditrysia</taxon>
        <taxon>Papilionoidea</taxon>
        <taxon>Nymphalidae</taxon>
        <taxon>Nymphalinae</taxon>
        <taxon>Vanessa</taxon>
    </lineage>
</organism>
<dbReference type="RefSeq" id="XP_064072070.1">
    <property type="nucleotide sequence ID" value="XM_064216000.1"/>
</dbReference>
<protein>
    <submittedName>
        <fullName evidence="4">Uncharacterized protein LOC135193457</fullName>
    </submittedName>
</protein>
<dbReference type="SMART" id="SM00595">
    <property type="entry name" value="MADF"/>
    <property type="match status" value="1"/>
</dbReference>
<reference evidence="3" key="1">
    <citation type="submission" date="2025-05" db="UniProtKB">
        <authorList>
            <consortium name="RefSeq"/>
        </authorList>
    </citation>
    <scope>NUCLEOTIDE SEQUENCE [LARGE SCALE GENOMIC DNA]</scope>
</reference>
<gene>
    <name evidence="4" type="primary">LOC135193457</name>
</gene>
<sequence>MSAKKSIKWSDNIMSRFLELYQQYECLWNNNTEVYKNRDARESAIQKIIIELNLKMTEADIKNKIKSIRTMYRRELLLIIKSKKSGAAPDDVYKPRLNWFNQADSFLRAVTVARESISSSDINEIAGGDFESTIEGPSPTSESIDTSDFVRPSTSQTQAPQVIPATFRKRKKDTINETINKLHKISSPKKQELDEFDYFGKFVTAQLRKMPEYDAILCQEEMHSIMRKYRLRLLSGSLNSSPSMSPSDHSVTTNPSPPPPQIHIKNEIE</sequence>
<feature type="compositionally biased region" description="Low complexity" evidence="1">
    <location>
        <begin position="237"/>
        <end position="250"/>
    </location>
</feature>
<proteinExistence type="predicted"/>
<dbReference type="GeneID" id="135193457"/>
<dbReference type="Proteomes" id="UP001652626">
    <property type="component" value="Chromosome 2"/>
</dbReference>
<reference evidence="4" key="2">
    <citation type="submission" date="2025-08" db="UniProtKB">
        <authorList>
            <consortium name="RefSeq"/>
        </authorList>
    </citation>
    <scope>IDENTIFICATION</scope>
    <source>
        <tissue evidence="4">Whole body</tissue>
    </source>
</reference>
<dbReference type="Pfam" id="PF10545">
    <property type="entry name" value="MADF_DNA_bdg"/>
    <property type="match status" value="1"/>
</dbReference>
<feature type="region of interest" description="Disordered" evidence="1">
    <location>
        <begin position="128"/>
        <end position="159"/>
    </location>
</feature>
<feature type="region of interest" description="Disordered" evidence="1">
    <location>
        <begin position="237"/>
        <end position="269"/>
    </location>
</feature>